<name>A0AAD7WFW4_9TELE</name>
<dbReference type="InterPro" id="IPR043128">
    <property type="entry name" value="Rev_trsase/Diguanyl_cyclase"/>
</dbReference>
<dbReference type="Proteomes" id="UP001221898">
    <property type="component" value="Unassembled WGS sequence"/>
</dbReference>
<keyword evidence="2" id="KW-1185">Reference proteome</keyword>
<dbReference type="SUPFAM" id="SSF56672">
    <property type="entry name" value="DNA/RNA polymerases"/>
    <property type="match status" value="1"/>
</dbReference>
<dbReference type="EMBL" id="JAINUG010000117">
    <property type="protein sequence ID" value="KAJ8395308.1"/>
    <property type="molecule type" value="Genomic_DNA"/>
</dbReference>
<protein>
    <submittedName>
        <fullName evidence="1">Uncharacterized protein</fullName>
    </submittedName>
</protein>
<dbReference type="PANTHER" id="PTHR47331">
    <property type="entry name" value="PHD-TYPE DOMAIN-CONTAINING PROTEIN"/>
    <property type="match status" value="1"/>
</dbReference>
<sequence>MFHQVRLLPEDRPLLRFLWRDLQRDSQPSVYEWQVLPFGTTCSPCCAIYALQRHVHDHSHQGDEVCESIERHFYVDNWLQSFSSPDGAKEVIDKLRGLLMEEGLSCGSGQATSQMSSATCPTRSAWEDELPHLDDIRLPRCYVSLALDHAASKREVHIFCDASQWAYGSVGYLRTEDAAGHVEVAFLTARSRVAPKRQLSIPRLELCAALTGAQLANLLIRELKLEVSRVVMWTDSTTVLAWIQSDSCRFKVFVGTRIAEIQELTDSQAWRYVETSENPADDLTRGRHCRIS</sequence>
<dbReference type="InterPro" id="IPR008042">
    <property type="entry name" value="Retrotrans_Pao"/>
</dbReference>
<organism evidence="1 2">
    <name type="scientific">Aldrovandia affinis</name>
    <dbReference type="NCBI Taxonomy" id="143900"/>
    <lineage>
        <taxon>Eukaryota</taxon>
        <taxon>Metazoa</taxon>
        <taxon>Chordata</taxon>
        <taxon>Craniata</taxon>
        <taxon>Vertebrata</taxon>
        <taxon>Euteleostomi</taxon>
        <taxon>Actinopterygii</taxon>
        <taxon>Neopterygii</taxon>
        <taxon>Teleostei</taxon>
        <taxon>Notacanthiformes</taxon>
        <taxon>Halosauridae</taxon>
        <taxon>Aldrovandia</taxon>
    </lineage>
</organism>
<comment type="caution">
    <text evidence="1">The sequence shown here is derived from an EMBL/GenBank/DDBJ whole genome shotgun (WGS) entry which is preliminary data.</text>
</comment>
<accession>A0AAD7WFW4</accession>
<dbReference type="AlphaFoldDB" id="A0AAD7WFW4"/>
<dbReference type="InterPro" id="IPR043502">
    <property type="entry name" value="DNA/RNA_pol_sf"/>
</dbReference>
<evidence type="ECO:0000313" key="2">
    <source>
        <dbReference type="Proteomes" id="UP001221898"/>
    </source>
</evidence>
<reference evidence="1" key="1">
    <citation type="journal article" date="2023" name="Science">
        <title>Genome structures resolve the early diversification of teleost fishes.</title>
        <authorList>
            <person name="Parey E."/>
            <person name="Louis A."/>
            <person name="Montfort J."/>
            <person name="Bouchez O."/>
            <person name="Roques C."/>
            <person name="Iampietro C."/>
            <person name="Lluch J."/>
            <person name="Castinel A."/>
            <person name="Donnadieu C."/>
            <person name="Desvignes T."/>
            <person name="Floi Bucao C."/>
            <person name="Jouanno E."/>
            <person name="Wen M."/>
            <person name="Mejri S."/>
            <person name="Dirks R."/>
            <person name="Jansen H."/>
            <person name="Henkel C."/>
            <person name="Chen W.J."/>
            <person name="Zahm M."/>
            <person name="Cabau C."/>
            <person name="Klopp C."/>
            <person name="Thompson A.W."/>
            <person name="Robinson-Rechavi M."/>
            <person name="Braasch I."/>
            <person name="Lecointre G."/>
            <person name="Bobe J."/>
            <person name="Postlethwait J.H."/>
            <person name="Berthelot C."/>
            <person name="Roest Crollius H."/>
            <person name="Guiguen Y."/>
        </authorList>
    </citation>
    <scope>NUCLEOTIDE SEQUENCE</scope>
    <source>
        <strain evidence="1">NC1722</strain>
    </source>
</reference>
<proteinExistence type="predicted"/>
<dbReference type="PANTHER" id="PTHR47331:SF6">
    <property type="entry name" value="DOUBLECORTIN DOMAIN-CONTAINING PROTEIN"/>
    <property type="match status" value="1"/>
</dbReference>
<gene>
    <name evidence="1" type="ORF">AAFF_G00032930</name>
</gene>
<evidence type="ECO:0000313" key="1">
    <source>
        <dbReference type="EMBL" id="KAJ8395308.1"/>
    </source>
</evidence>
<dbReference type="Pfam" id="PF05380">
    <property type="entry name" value="Peptidase_A17"/>
    <property type="match status" value="1"/>
</dbReference>
<dbReference type="Gene3D" id="3.30.70.270">
    <property type="match status" value="1"/>
</dbReference>
<dbReference type="Gene3D" id="3.10.10.10">
    <property type="entry name" value="HIV Type 1 Reverse Transcriptase, subunit A, domain 1"/>
    <property type="match status" value="1"/>
</dbReference>